<keyword evidence="5" id="KW-1185">Reference proteome</keyword>
<dbReference type="Proteomes" id="UP001642360">
    <property type="component" value="Unassembled WGS sequence"/>
</dbReference>
<feature type="non-terminal residue" evidence="4">
    <location>
        <position position="97"/>
    </location>
</feature>
<name>A0ABC8R6X3_9AQUA</name>
<evidence type="ECO:0000313" key="4">
    <source>
        <dbReference type="EMBL" id="CAK9138358.1"/>
    </source>
</evidence>
<feature type="non-terminal residue" evidence="4">
    <location>
        <position position="1"/>
    </location>
</feature>
<dbReference type="AlphaFoldDB" id="A0ABC8R6X3"/>
<protein>
    <recommendedName>
        <fullName evidence="3">DhaL domain-containing protein</fullName>
    </recommendedName>
</protein>
<evidence type="ECO:0000256" key="2">
    <source>
        <dbReference type="ARBA" id="ARBA00022777"/>
    </source>
</evidence>
<dbReference type="PANTHER" id="PTHR28629">
    <property type="entry name" value="TRIOKINASE/FMN CYCLASE"/>
    <property type="match status" value="1"/>
</dbReference>
<feature type="domain" description="DhaL" evidence="3">
    <location>
        <begin position="13"/>
        <end position="97"/>
    </location>
</feature>
<dbReference type="PANTHER" id="PTHR28629:SF4">
    <property type="entry name" value="TRIOKINASE_FMN CYCLASE"/>
    <property type="match status" value="1"/>
</dbReference>
<comment type="caution">
    <text evidence="4">The sequence shown here is derived from an EMBL/GenBank/DDBJ whole genome shotgun (WGS) entry which is preliminary data.</text>
</comment>
<gene>
    <name evidence="4" type="ORF">ILEXP_LOCUS5695</name>
</gene>
<evidence type="ECO:0000256" key="1">
    <source>
        <dbReference type="ARBA" id="ARBA00022679"/>
    </source>
</evidence>
<dbReference type="SUPFAM" id="SSF101473">
    <property type="entry name" value="DhaL-like"/>
    <property type="match status" value="1"/>
</dbReference>
<organism evidence="4 5">
    <name type="scientific">Ilex paraguariensis</name>
    <name type="common">yerba mate</name>
    <dbReference type="NCBI Taxonomy" id="185542"/>
    <lineage>
        <taxon>Eukaryota</taxon>
        <taxon>Viridiplantae</taxon>
        <taxon>Streptophyta</taxon>
        <taxon>Embryophyta</taxon>
        <taxon>Tracheophyta</taxon>
        <taxon>Spermatophyta</taxon>
        <taxon>Magnoliopsida</taxon>
        <taxon>eudicotyledons</taxon>
        <taxon>Gunneridae</taxon>
        <taxon>Pentapetalae</taxon>
        <taxon>asterids</taxon>
        <taxon>campanulids</taxon>
        <taxon>Aquifoliales</taxon>
        <taxon>Aquifoliaceae</taxon>
        <taxon>Ilex</taxon>
    </lineage>
</organism>
<dbReference type="InterPro" id="IPR036117">
    <property type="entry name" value="DhaL_dom_sf"/>
</dbReference>
<evidence type="ECO:0000259" key="3">
    <source>
        <dbReference type="PROSITE" id="PS51480"/>
    </source>
</evidence>
<dbReference type="InterPro" id="IPR004007">
    <property type="entry name" value="DhaL_dom"/>
</dbReference>
<proteinExistence type="predicted"/>
<dbReference type="Gene3D" id="1.25.40.340">
    <property type="match status" value="1"/>
</dbReference>
<reference evidence="4 5" key="1">
    <citation type="submission" date="2024-02" db="EMBL/GenBank/DDBJ databases">
        <authorList>
            <person name="Vignale AGUSTIN F."/>
            <person name="Sosa J E."/>
            <person name="Modenutti C."/>
        </authorList>
    </citation>
    <scope>NUCLEOTIDE SEQUENCE [LARGE SCALE GENOMIC DNA]</scope>
</reference>
<dbReference type="GO" id="GO:0016301">
    <property type="term" value="F:kinase activity"/>
    <property type="evidence" value="ECO:0007669"/>
    <property type="project" value="UniProtKB-KW"/>
</dbReference>
<sequence>AFSQPQQLDPESHILEVAIEAAATEVVNLKDSLNEWDSKVGDGDCGSTMFRGASAILEDMKKQDLATTTCASIVQIWLLLFGPGAYSSALGPGNHYW</sequence>
<keyword evidence="1" id="KW-0808">Transferase</keyword>
<dbReference type="EMBL" id="CAUOFW020000881">
    <property type="protein sequence ID" value="CAK9138358.1"/>
    <property type="molecule type" value="Genomic_DNA"/>
</dbReference>
<dbReference type="PROSITE" id="PS51480">
    <property type="entry name" value="DHAL"/>
    <property type="match status" value="1"/>
</dbReference>
<evidence type="ECO:0000313" key="5">
    <source>
        <dbReference type="Proteomes" id="UP001642360"/>
    </source>
</evidence>
<keyword evidence="2" id="KW-0418">Kinase</keyword>
<dbReference type="InterPro" id="IPR050861">
    <property type="entry name" value="Dihydroxyacetone_Kinase"/>
</dbReference>
<accession>A0ABC8R6X3</accession>